<dbReference type="Pfam" id="PF13542">
    <property type="entry name" value="HTH_Tnp_ISL3"/>
    <property type="match status" value="1"/>
</dbReference>
<protein>
    <recommendedName>
        <fullName evidence="1">Transposase IS204/IS1001/IS1096/IS1165 helix-turn-helix domain-containing protein</fullName>
    </recommendedName>
</protein>
<name>W2CF08_9BACT</name>
<gene>
    <name evidence="2" type="ORF">T229_01550</name>
</gene>
<accession>W2CF08</accession>
<comment type="caution">
    <text evidence="2">The sequence shown here is derived from an EMBL/GenBank/DDBJ whole genome shotgun (WGS) entry which is preliminary data.</text>
</comment>
<dbReference type="Proteomes" id="UP000018872">
    <property type="component" value="Unassembled WGS sequence"/>
</dbReference>
<feature type="domain" description="Transposase IS204/IS1001/IS1096/IS1165 helix-turn-helix" evidence="1">
    <location>
        <begin position="16"/>
        <end position="46"/>
    </location>
</feature>
<evidence type="ECO:0000313" key="2">
    <source>
        <dbReference type="EMBL" id="ETK05695.1"/>
    </source>
</evidence>
<sequence>MPRIMMSNGKYKMVGVSWVRPKSGFTLLFEAYMMMLVESEMSVAAVLKTVLGNGSAYLAYVPPLS</sequence>
<dbReference type="AlphaFoldDB" id="W2CF08"/>
<reference evidence="2 3" key="1">
    <citation type="submission" date="2013-11" db="EMBL/GenBank/DDBJ databases">
        <title>Single cell genomics of uncultured Tannerella BU063 (oral taxon 286).</title>
        <authorList>
            <person name="Beall C.J."/>
            <person name="Campbell A.G."/>
            <person name="Griffen A.L."/>
            <person name="Podar M."/>
            <person name="Leys E.J."/>
        </authorList>
    </citation>
    <scope>NUCLEOTIDE SEQUENCE [LARGE SCALE GENOMIC DNA]</scope>
    <source>
        <strain evidence="2">Cell 5</strain>
    </source>
</reference>
<evidence type="ECO:0000259" key="1">
    <source>
        <dbReference type="Pfam" id="PF13542"/>
    </source>
</evidence>
<proteinExistence type="predicted"/>
<evidence type="ECO:0000313" key="3">
    <source>
        <dbReference type="Proteomes" id="UP000018872"/>
    </source>
</evidence>
<organism evidence="2 3">
    <name type="scientific">Tannerella sp. oral taxon BU063 isolate Cell 5</name>
    <dbReference type="NCBI Taxonomy" id="1410950"/>
    <lineage>
        <taxon>Bacteria</taxon>
        <taxon>Pseudomonadati</taxon>
        <taxon>Bacteroidota</taxon>
        <taxon>Bacteroidia</taxon>
        <taxon>Bacteroidales</taxon>
        <taxon>Tannerellaceae</taxon>
        <taxon>Tannerella</taxon>
    </lineage>
</organism>
<dbReference type="InterPro" id="IPR032877">
    <property type="entry name" value="Transposase_HTH"/>
</dbReference>
<dbReference type="EMBL" id="AYYC01000328">
    <property type="protein sequence ID" value="ETK05695.1"/>
    <property type="molecule type" value="Genomic_DNA"/>
</dbReference>